<dbReference type="OrthoDB" id="1094363at2759"/>
<feature type="region of interest" description="Disordered" evidence="1">
    <location>
        <begin position="1"/>
        <end position="20"/>
    </location>
</feature>
<evidence type="ECO:0000256" key="1">
    <source>
        <dbReference type="SAM" id="MobiDB-lite"/>
    </source>
</evidence>
<evidence type="ECO:0000313" key="3">
    <source>
        <dbReference type="Proteomes" id="UP000594638"/>
    </source>
</evidence>
<dbReference type="AlphaFoldDB" id="A0A8S0T2Q8"/>
<accession>A0A8S0T2Q8</accession>
<dbReference type="EMBL" id="CACTIH010005596">
    <property type="protein sequence ID" value="CAA2998515.1"/>
    <property type="molecule type" value="Genomic_DNA"/>
</dbReference>
<organism evidence="2 3">
    <name type="scientific">Olea europaea subsp. europaea</name>
    <dbReference type="NCBI Taxonomy" id="158383"/>
    <lineage>
        <taxon>Eukaryota</taxon>
        <taxon>Viridiplantae</taxon>
        <taxon>Streptophyta</taxon>
        <taxon>Embryophyta</taxon>
        <taxon>Tracheophyta</taxon>
        <taxon>Spermatophyta</taxon>
        <taxon>Magnoliopsida</taxon>
        <taxon>eudicotyledons</taxon>
        <taxon>Gunneridae</taxon>
        <taxon>Pentapetalae</taxon>
        <taxon>asterids</taxon>
        <taxon>lamiids</taxon>
        <taxon>Lamiales</taxon>
        <taxon>Oleaceae</taxon>
        <taxon>Oleeae</taxon>
        <taxon>Olea</taxon>
    </lineage>
</organism>
<reference evidence="2 3" key="1">
    <citation type="submission" date="2019-12" db="EMBL/GenBank/DDBJ databases">
        <authorList>
            <person name="Alioto T."/>
            <person name="Alioto T."/>
            <person name="Gomez Garrido J."/>
        </authorList>
    </citation>
    <scope>NUCLEOTIDE SEQUENCE [LARGE SCALE GENOMIC DNA]</scope>
</reference>
<protein>
    <submittedName>
        <fullName evidence="2">Uncharacterized protein</fullName>
    </submittedName>
</protein>
<keyword evidence="3" id="KW-1185">Reference proteome</keyword>
<sequence length="211" mass="24601">MVTPKRRSSMQDSGQKFQQWEERNEEDFVCKSSGFLGRNIQPVYLHNSLHWLREDGSILSFDVDKRRARIFQGPVKLIFGTRYGYDIWFGGVEDSLVFVCPSKYETVIYVYDLVHTKTWNIWHRIGNISITSKNDYKNGFPIIFDGQRLVLLLRNKDGGDGEIFMHNILEKSWEKMGIVSATTEFVPFVSTLAKINSGYVFDELRNNFHLN</sequence>
<dbReference type="Proteomes" id="UP000594638">
    <property type="component" value="Unassembled WGS sequence"/>
</dbReference>
<dbReference type="Gramene" id="OE9A047631T1">
    <property type="protein sequence ID" value="OE9A047631C1"/>
    <property type="gene ID" value="OE9A047631"/>
</dbReference>
<name>A0A8S0T2Q8_OLEEU</name>
<proteinExistence type="predicted"/>
<gene>
    <name evidence="2" type="ORF">OLEA9_A047631</name>
</gene>
<comment type="caution">
    <text evidence="2">The sequence shown here is derived from an EMBL/GenBank/DDBJ whole genome shotgun (WGS) entry which is preliminary data.</text>
</comment>
<evidence type="ECO:0000313" key="2">
    <source>
        <dbReference type="EMBL" id="CAA2998515.1"/>
    </source>
</evidence>